<keyword evidence="3" id="KW-0548">Nucleotidyltransferase</keyword>
<dbReference type="EMBL" id="JBHFAA010000025">
    <property type="protein sequence ID" value="MFC1428542.1"/>
    <property type="molecule type" value="Genomic_DNA"/>
</dbReference>
<evidence type="ECO:0000256" key="1">
    <source>
        <dbReference type="SAM" id="MobiDB-lite"/>
    </source>
</evidence>
<organism evidence="3 4">
    <name type="scientific">Streptacidiphilus alkalitolerans</name>
    <dbReference type="NCBI Taxonomy" id="3342712"/>
    <lineage>
        <taxon>Bacteria</taxon>
        <taxon>Bacillati</taxon>
        <taxon>Actinomycetota</taxon>
        <taxon>Actinomycetes</taxon>
        <taxon>Kitasatosporales</taxon>
        <taxon>Streptomycetaceae</taxon>
        <taxon>Streptacidiphilus</taxon>
    </lineage>
</organism>
<evidence type="ECO:0000313" key="3">
    <source>
        <dbReference type="EMBL" id="MFC1428542.1"/>
    </source>
</evidence>
<dbReference type="SMART" id="SM00267">
    <property type="entry name" value="GGDEF"/>
    <property type="match status" value="1"/>
</dbReference>
<dbReference type="NCBIfam" id="TIGR00254">
    <property type="entry name" value="GGDEF"/>
    <property type="match status" value="1"/>
</dbReference>
<sequence>MAPDPHAVITLADQRLAAYRTTWATEDYDTEARAAWWLHKAVHEQLLPLARQLLAERDQLLARLDTARTDPVTGLPTRAAFTDAAQQLLDQGGHCAVLFADLDGLKALNDTRSHSAGNCALRTIADRLTHWAQPIGGTVGRLHGDEFAVIVPAGPDLGQQTAVLRADLHQTVPYEDAPLHVSASLGIALTNDGDRTLTALLDRADKAMYEDKGRSHDRRGRPLAALPQEALHAAA</sequence>
<dbReference type="SUPFAM" id="SSF55073">
    <property type="entry name" value="Nucleotide cyclase"/>
    <property type="match status" value="1"/>
</dbReference>
<name>A0ABV6WRY6_9ACTN</name>
<feature type="domain" description="GGDEF" evidence="2">
    <location>
        <begin position="93"/>
        <end position="229"/>
    </location>
</feature>
<proteinExistence type="predicted"/>
<dbReference type="CDD" id="cd01949">
    <property type="entry name" value="GGDEF"/>
    <property type="match status" value="1"/>
</dbReference>
<protein>
    <submittedName>
        <fullName evidence="3">GGDEF domain-containing protein</fullName>
        <ecNumber evidence="3">2.7.7.65</ecNumber>
    </submittedName>
</protein>
<dbReference type="InterPro" id="IPR000160">
    <property type="entry name" value="GGDEF_dom"/>
</dbReference>
<dbReference type="InterPro" id="IPR029787">
    <property type="entry name" value="Nucleotide_cyclase"/>
</dbReference>
<keyword evidence="3" id="KW-0808">Transferase</keyword>
<reference evidence="3 4" key="1">
    <citation type="submission" date="2024-09" db="EMBL/GenBank/DDBJ databases">
        <authorList>
            <person name="Lee S.D."/>
        </authorList>
    </citation>
    <scope>NUCLEOTIDE SEQUENCE [LARGE SCALE GENOMIC DNA]</scope>
    <source>
        <strain evidence="3 4">N1-12</strain>
    </source>
</reference>
<dbReference type="PANTHER" id="PTHR44757:SF2">
    <property type="entry name" value="BIOFILM ARCHITECTURE MAINTENANCE PROTEIN MBAA"/>
    <property type="match status" value="1"/>
</dbReference>
<accession>A0ABV6WRY6</accession>
<dbReference type="Gene3D" id="3.30.70.270">
    <property type="match status" value="1"/>
</dbReference>
<keyword evidence="4" id="KW-1185">Reference proteome</keyword>
<dbReference type="GO" id="GO:0052621">
    <property type="term" value="F:diguanylate cyclase activity"/>
    <property type="evidence" value="ECO:0007669"/>
    <property type="project" value="UniProtKB-EC"/>
</dbReference>
<dbReference type="PROSITE" id="PS50887">
    <property type="entry name" value="GGDEF"/>
    <property type="match status" value="1"/>
</dbReference>
<dbReference type="Proteomes" id="UP001592529">
    <property type="component" value="Unassembled WGS sequence"/>
</dbReference>
<dbReference type="EC" id="2.7.7.65" evidence="3"/>
<dbReference type="Pfam" id="PF00990">
    <property type="entry name" value="GGDEF"/>
    <property type="match status" value="1"/>
</dbReference>
<gene>
    <name evidence="3" type="ORF">ACEZCY_35810</name>
</gene>
<dbReference type="PANTHER" id="PTHR44757">
    <property type="entry name" value="DIGUANYLATE CYCLASE DGCP"/>
    <property type="match status" value="1"/>
</dbReference>
<dbReference type="RefSeq" id="WP_380527951.1">
    <property type="nucleotide sequence ID" value="NZ_JBHFAA010000025.1"/>
</dbReference>
<dbReference type="InterPro" id="IPR043128">
    <property type="entry name" value="Rev_trsase/Diguanyl_cyclase"/>
</dbReference>
<dbReference type="InterPro" id="IPR052155">
    <property type="entry name" value="Biofilm_reg_signaling"/>
</dbReference>
<feature type="region of interest" description="Disordered" evidence="1">
    <location>
        <begin position="210"/>
        <end position="235"/>
    </location>
</feature>
<evidence type="ECO:0000313" key="4">
    <source>
        <dbReference type="Proteomes" id="UP001592529"/>
    </source>
</evidence>
<evidence type="ECO:0000259" key="2">
    <source>
        <dbReference type="PROSITE" id="PS50887"/>
    </source>
</evidence>
<comment type="caution">
    <text evidence="3">The sequence shown here is derived from an EMBL/GenBank/DDBJ whole genome shotgun (WGS) entry which is preliminary data.</text>
</comment>
<feature type="compositionally biased region" description="Low complexity" evidence="1">
    <location>
        <begin position="223"/>
        <end position="235"/>
    </location>
</feature>